<dbReference type="EMBL" id="CAKLPZ010000005">
    <property type="protein sequence ID" value="CAH1002269.1"/>
    <property type="molecule type" value="Genomic_DNA"/>
</dbReference>
<evidence type="ECO:0008006" key="3">
    <source>
        <dbReference type="Google" id="ProtNLM"/>
    </source>
</evidence>
<dbReference type="Proteomes" id="UP000837803">
    <property type="component" value="Unassembled WGS sequence"/>
</dbReference>
<reference evidence="1" key="1">
    <citation type="submission" date="2021-12" db="EMBL/GenBank/DDBJ databases">
        <authorList>
            <person name="Rodrigo-Torres L."/>
            <person name="Arahal R. D."/>
            <person name="Lucena T."/>
        </authorList>
    </citation>
    <scope>NUCLEOTIDE SEQUENCE</scope>
    <source>
        <strain evidence="1">CECT 8419</strain>
    </source>
</reference>
<sequence length="261" mass="28618">MNPPPSLSPRLLEQLEAYYDYSLPATEATQLRAELAQDPALARAVAEWEAVYRHGLRQPAPIAAADTDALRRQFAALEAELPPLTAEAAPRRRLPRWSWAAAAALLLLLGLSYWLLLDPSPTEQIVANEFAWLPRQEATLGPTEDIPDGLRAYDRQDYATAYPLLLQGVEAGQLDSINLLYTGVAALGAEAPTVARDALQALLDAGTYTQSEPEIRYYLALAHLQLGDRGAGTQVLQPLTESDGPWSDRARRLLADIEQLD</sequence>
<dbReference type="RefSeq" id="WP_238752146.1">
    <property type="nucleotide sequence ID" value="NZ_CAKLPZ010000005.1"/>
</dbReference>
<evidence type="ECO:0000313" key="1">
    <source>
        <dbReference type="EMBL" id="CAH1002269.1"/>
    </source>
</evidence>
<comment type="caution">
    <text evidence="1">The sequence shown here is derived from an EMBL/GenBank/DDBJ whole genome shotgun (WGS) entry which is preliminary data.</text>
</comment>
<keyword evidence="2" id="KW-1185">Reference proteome</keyword>
<organism evidence="1 2">
    <name type="scientific">Neolewinella maritima</name>
    <dbReference type="NCBI Taxonomy" id="1383882"/>
    <lineage>
        <taxon>Bacteria</taxon>
        <taxon>Pseudomonadati</taxon>
        <taxon>Bacteroidota</taxon>
        <taxon>Saprospiria</taxon>
        <taxon>Saprospirales</taxon>
        <taxon>Lewinellaceae</taxon>
        <taxon>Neolewinella</taxon>
    </lineage>
</organism>
<proteinExistence type="predicted"/>
<gene>
    <name evidence="1" type="ORF">LEM8419_03188</name>
</gene>
<protein>
    <recommendedName>
        <fullName evidence="3">Tetratricopeptide repeat protein</fullName>
    </recommendedName>
</protein>
<name>A0ABM9B526_9BACT</name>
<accession>A0ABM9B526</accession>
<evidence type="ECO:0000313" key="2">
    <source>
        <dbReference type="Proteomes" id="UP000837803"/>
    </source>
</evidence>